<dbReference type="GO" id="GO:0005524">
    <property type="term" value="F:ATP binding"/>
    <property type="evidence" value="ECO:0007669"/>
    <property type="project" value="UniProtKB-KW"/>
</dbReference>
<evidence type="ECO:0000259" key="10">
    <source>
        <dbReference type="Pfam" id="PF05746"/>
    </source>
</evidence>
<dbReference type="Pfam" id="PF05746">
    <property type="entry name" value="DALR_1"/>
    <property type="match status" value="1"/>
</dbReference>
<name>A0A8X8Z1Z0_SALSN</name>
<proteinExistence type="inferred from homology"/>
<protein>
    <recommendedName>
        <fullName evidence="2">arginine--tRNA ligase</fullName>
        <ecNumber evidence="2">6.1.1.19</ecNumber>
    </recommendedName>
</protein>
<keyword evidence="7" id="KW-0030">Aminoacyl-tRNA synthetase</keyword>
<evidence type="ECO:0000256" key="3">
    <source>
        <dbReference type="ARBA" id="ARBA00022598"/>
    </source>
</evidence>
<reference evidence="11" key="1">
    <citation type="submission" date="2018-01" db="EMBL/GenBank/DDBJ databases">
        <authorList>
            <person name="Mao J.F."/>
        </authorList>
    </citation>
    <scope>NUCLEOTIDE SEQUENCE</scope>
    <source>
        <strain evidence="11">Huo1</strain>
        <tissue evidence="11">Leaf</tissue>
    </source>
</reference>
<dbReference type="EC" id="6.1.1.19" evidence="2"/>
<dbReference type="PANTHER" id="PTHR11956:SF5">
    <property type="entry name" value="ARGININE--TRNA LIGASE, CYTOPLASMIC"/>
    <property type="match status" value="1"/>
</dbReference>
<sequence length="85" mass="9495">MPGKDKAWTEEELDKTAEAVGYGAVNYADLKNNRTTNYTFSFDQMLNDKVAGSAEETSRLLLCEATAVVMRKCFHLLGITPVYKI</sequence>
<keyword evidence="3" id="KW-0436">Ligase</keyword>
<dbReference type="EMBL" id="PNBA02000020">
    <property type="protein sequence ID" value="KAG6388438.1"/>
    <property type="molecule type" value="Genomic_DNA"/>
</dbReference>
<evidence type="ECO:0000256" key="1">
    <source>
        <dbReference type="ARBA" id="ARBA00005594"/>
    </source>
</evidence>
<evidence type="ECO:0000256" key="7">
    <source>
        <dbReference type="ARBA" id="ARBA00023146"/>
    </source>
</evidence>
<dbReference type="GO" id="GO:0004814">
    <property type="term" value="F:arginine-tRNA ligase activity"/>
    <property type="evidence" value="ECO:0007669"/>
    <property type="project" value="UniProtKB-EC"/>
</dbReference>
<evidence type="ECO:0000313" key="11">
    <source>
        <dbReference type="EMBL" id="KAG6388438.1"/>
    </source>
</evidence>
<keyword evidence="5" id="KW-0067">ATP-binding</keyword>
<dbReference type="GO" id="GO:0006420">
    <property type="term" value="P:arginyl-tRNA aminoacylation"/>
    <property type="evidence" value="ECO:0007669"/>
    <property type="project" value="InterPro"/>
</dbReference>
<dbReference type="Proteomes" id="UP000298416">
    <property type="component" value="Unassembled WGS sequence"/>
</dbReference>
<dbReference type="InterPro" id="IPR035684">
    <property type="entry name" value="ArgRS_core"/>
</dbReference>
<evidence type="ECO:0000313" key="12">
    <source>
        <dbReference type="Proteomes" id="UP000298416"/>
    </source>
</evidence>
<feature type="domain" description="DALR anticodon binding" evidence="10">
    <location>
        <begin position="47"/>
        <end position="84"/>
    </location>
</feature>
<keyword evidence="12" id="KW-1185">Reference proteome</keyword>
<dbReference type="InterPro" id="IPR014729">
    <property type="entry name" value="Rossmann-like_a/b/a_fold"/>
</dbReference>
<evidence type="ECO:0000256" key="5">
    <source>
        <dbReference type="ARBA" id="ARBA00022840"/>
    </source>
</evidence>
<evidence type="ECO:0000256" key="6">
    <source>
        <dbReference type="ARBA" id="ARBA00022917"/>
    </source>
</evidence>
<organism evidence="11">
    <name type="scientific">Salvia splendens</name>
    <name type="common">Scarlet sage</name>
    <dbReference type="NCBI Taxonomy" id="180675"/>
    <lineage>
        <taxon>Eukaryota</taxon>
        <taxon>Viridiplantae</taxon>
        <taxon>Streptophyta</taxon>
        <taxon>Embryophyta</taxon>
        <taxon>Tracheophyta</taxon>
        <taxon>Spermatophyta</taxon>
        <taxon>Magnoliopsida</taxon>
        <taxon>eudicotyledons</taxon>
        <taxon>Gunneridae</taxon>
        <taxon>Pentapetalae</taxon>
        <taxon>asterids</taxon>
        <taxon>lamiids</taxon>
        <taxon>Lamiales</taxon>
        <taxon>Lamiaceae</taxon>
        <taxon>Nepetoideae</taxon>
        <taxon>Mentheae</taxon>
        <taxon>Salviinae</taxon>
        <taxon>Salvia</taxon>
        <taxon>Salvia subgen. Calosphace</taxon>
        <taxon>core Calosphace</taxon>
    </lineage>
</organism>
<comment type="caution">
    <text evidence="11">The sequence shown here is derived from an EMBL/GenBank/DDBJ whole genome shotgun (WGS) entry which is preliminary data.</text>
</comment>
<evidence type="ECO:0000256" key="2">
    <source>
        <dbReference type="ARBA" id="ARBA00012837"/>
    </source>
</evidence>
<gene>
    <name evidence="11" type="ORF">SASPL_149864</name>
</gene>
<dbReference type="AlphaFoldDB" id="A0A8X8Z1Z0"/>
<dbReference type="SUPFAM" id="SSF47323">
    <property type="entry name" value="Anticodon-binding domain of a subclass of class I aminoacyl-tRNA synthetases"/>
    <property type="match status" value="1"/>
</dbReference>
<keyword evidence="6" id="KW-0648">Protein biosynthesis</keyword>
<dbReference type="PANTHER" id="PTHR11956">
    <property type="entry name" value="ARGINYL-TRNA SYNTHETASE"/>
    <property type="match status" value="1"/>
</dbReference>
<evidence type="ECO:0000259" key="9">
    <source>
        <dbReference type="Pfam" id="PF00750"/>
    </source>
</evidence>
<dbReference type="Pfam" id="PF00750">
    <property type="entry name" value="tRNA-synt_1d"/>
    <property type="match status" value="1"/>
</dbReference>
<dbReference type="Gene3D" id="3.40.50.620">
    <property type="entry name" value="HUPs"/>
    <property type="match status" value="1"/>
</dbReference>
<dbReference type="InterPro" id="IPR009080">
    <property type="entry name" value="tRNAsynth_Ia_anticodon-bd"/>
</dbReference>
<keyword evidence="4" id="KW-0547">Nucleotide-binding</keyword>
<accession>A0A8X8Z1Z0</accession>
<reference evidence="11" key="2">
    <citation type="submission" date="2020-08" db="EMBL/GenBank/DDBJ databases">
        <title>Plant Genome Project.</title>
        <authorList>
            <person name="Zhang R.-G."/>
        </authorList>
    </citation>
    <scope>NUCLEOTIDE SEQUENCE</scope>
    <source>
        <strain evidence="11">Huo1</strain>
        <tissue evidence="11">Leaf</tissue>
    </source>
</reference>
<evidence type="ECO:0000256" key="4">
    <source>
        <dbReference type="ARBA" id="ARBA00022741"/>
    </source>
</evidence>
<dbReference type="SUPFAM" id="SSF52374">
    <property type="entry name" value="Nucleotidylyl transferase"/>
    <property type="match status" value="1"/>
</dbReference>
<feature type="domain" description="Arginyl-tRNA synthetase catalytic core" evidence="9">
    <location>
        <begin position="4"/>
        <end position="42"/>
    </location>
</feature>
<dbReference type="InterPro" id="IPR001278">
    <property type="entry name" value="Arg-tRNA-ligase"/>
</dbReference>
<comment type="catalytic activity">
    <reaction evidence="8">
        <text>tRNA(Arg) + L-arginine + ATP = L-arginyl-tRNA(Arg) + AMP + diphosphate</text>
        <dbReference type="Rhea" id="RHEA:20301"/>
        <dbReference type="Rhea" id="RHEA-COMP:9658"/>
        <dbReference type="Rhea" id="RHEA-COMP:9673"/>
        <dbReference type="ChEBI" id="CHEBI:30616"/>
        <dbReference type="ChEBI" id="CHEBI:32682"/>
        <dbReference type="ChEBI" id="CHEBI:33019"/>
        <dbReference type="ChEBI" id="CHEBI:78442"/>
        <dbReference type="ChEBI" id="CHEBI:78513"/>
        <dbReference type="ChEBI" id="CHEBI:456215"/>
        <dbReference type="EC" id="6.1.1.19"/>
    </reaction>
</comment>
<dbReference type="InterPro" id="IPR008909">
    <property type="entry name" value="DALR_anticod-bd"/>
</dbReference>
<evidence type="ECO:0000256" key="8">
    <source>
        <dbReference type="ARBA" id="ARBA00049339"/>
    </source>
</evidence>
<comment type="similarity">
    <text evidence="1">Belongs to the class-I aminoacyl-tRNA synthetase family.</text>
</comment>